<evidence type="ECO:0000313" key="1">
    <source>
        <dbReference type="EMBL" id="ANE53124.1"/>
    </source>
</evidence>
<dbReference type="RefSeq" id="WP_066408833.1">
    <property type="nucleotide sequence ID" value="NZ_CP011390.1"/>
</dbReference>
<reference evidence="1 2" key="2">
    <citation type="journal article" date="2016" name="Int. J. Syst. Evol. Microbiol.">
        <title>Flavisolibacter tropicus sp. nov., isolated from tropical soil.</title>
        <authorList>
            <person name="Lee J.J."/>
            <person name="Kang M.S."/>
            <person name="Kim G.S."/>
            <person name="Lee C.S."/>
            <person name="Lim S."/>
            <person name="Lee J."/>
            <person name="Roh S.H."/>
            <person name="Kang H."/>
            <person name="Ha J.M."/>
            <person name="Bae S."/>
            <person name="Jung H.Y."/>
            <person name="Kim M.K."/>
        </authorList>
    </citation>
    <scope>NUCLEOTIDE SEQUENCE [LARGE SCALE GENOMIC DNA]</scope>
    <source>
        <strain evidence="1 2">LCS9</strain>
    </source>
</reference>
<proteinExistence type="predicted"/>
<sequence length="181" mass="20563">MINRPYKTWLLIIASICFVMHSNAQKRFALGVGASFVNGAEEKDDLYAFVPVTLYFSYSFINTPSTRVAIENFTSFRLKDDGNEIRNGFAMTLPITFEYRISKWSLYTGVGPAYVNQSVEYKYVTKQKEHGDFLDINAGLGKRTASEKLTGEIGVRLHYLKRFSGIKEDGFMLSFYISGPK</sequence>
<organism evidence="1 2">
    <name type="scientific">Flavisolibacter tropicus</name>
    <dbReference type="NCBI Taxonomy" id="1492898"/>
    <lineage>
        <taxon>Bacteria</taxon>
        <taxon>Pseudomonadati</taxon>
        <taxon>Bacteroidota</taxon>
        <taxon>Chitinophagia</taxon>
        <taxon>Chitinophagales</taxon>
        <taxon>Chitinophagaceae</taxon>
        <taxon>Flavisolibacter</taxon>
    </lineage>
</organism>
<keyword evidence="2" id="KW-1185">Reference proteome</keyword>
<protein>
    <recommendedName>
        <fullName evidence="3">Outer membrane protein beta-barrel domain-containing protein</fullName>
    </recommendedName>
</protein>
<dbReference type="Proteomes" id="UP000077177">
    <property type="component" value="Chromosome"/>
</dbReference>
<reference evidence="2" key="1">
    <citation type="submission" date="2015-01" db="EMBL/GenBank/DDBJ databases">
        <title>Flavisolibacter sp./LCS9/ whole genome sequencing.</title>
        <authorList>
            <person name="Kim M.K."/>
            <person name="Srinivasan S."/>
            <person name="Lee J.-J."/>
        </authorList>
    </citation>
    <scope>NUCLEOTIDE SEQUENCE [LARGE SCALE GENOMIC DNA]</scope>
    <source>
        <strain evidence="2">LCS9</strain>
    </source>
</reference>
<dbReference type="InterPro" id="IPR011250">
    <property type="entry name" value="OMP/PagP_B-barrel"/>
</dbReference>
<accession>A0A172U1X6</accession>
<dbReference type="KEGG" id="fla:SY85_24280"/>
<gene>
    <name evidence="1" type="ORF">SY85_24280</name>
</gene>
<dbReference type="AlphaFoldDB" id="A0A172U1X6"/>
<dbReference type="EMBL" id="CP011390">
    <property type="protein sequence ID" value="ANE53124.1"/>
    <property type="molecule type" value="Genomic_DNA"/>
</dbReference>
<dbReference type="SUPFAM" id="SSF56925">
    <property type="entry name" value="OMPA-like"/>
    <property type="match status" value="1"/>
</dbReference>
<evidence type="ECO:0008006" key="3">
    <source>
        <dbReference type="Google" id="ProtNLM"/>
    </source>
</evidence>
<name>A0A172U1X6_9BACT</name>
<evidence type="ECO:0000313" key="2">
    <source>
        <dbReference type="Proteomes" id="UP000077177"/>
    </source>
</evidence>